<sequence length="733" mass="83914">MGEDRLDKRFLLLMYALSFLLLREWLLPVMALTDTNYLGVFLVFIALSFLIGIVRMRWWFSIPIKAFYILWSLHFIYFHTPLLSIQKINILFTNLFSNVSMIANGDWDNITNPFRTLLFFVLLWMTIYLIRHWVEVRKNILLFYAATVVFIAFLDTFSPYEADGAIFRIMVSGLLLIGFLFIMKLYEKHERQMSGRLFALLSLPMLFAVGISGAFASLMPERAPAWPDPVPFIKSMASGEGAGLGNGAYMAQSGYDPDDSKLGGPFAKDDTVVFKATVPQKQYWKIETKNTYTSKGWEQVSGEVEPAIYAPGTLIANDSLETEDMAGKTVQAEIQMSEVLPFIVYPYGTTKINTRSDVVLLNEEDSGRFWAVANGEKIALDTFVTELKEPEYSLKALRETSMADYELERQNFSQYLQLPEQLPDRVRELAKSIAEKEESVYEKAKAIERYFARNGFTYDQYNVATPKGNEDYVDQFLFETKNGYCDNFSTSMVVMLRAVDIPARWVKGFAPGESKLNSRGEREHTITNNEAHSWVEAYMPGIGWMPFEPTIGFSNLSGIRFDLDLDITDPEAPDMEEKELPEKTEQQKIEPTKASKGVSTVVEAASKWVNNNKWYVMIGMLIIGSAIWKFYSVRGKWLPKVVLRTLKTEQGDWRSFVKQYKSLLKQLERFGLKRTNGMTLSEYAKTVDTYFGGNKMSMLTKEYEKGLYGGQTDIEDWHALQKIWEDLINRATG</sequence>
<dbReference type="Pfam" id="PF11992">
    <property type="entry name" value="TgpA_N"/>
    <property type="match status" value="1"/>
</dbReference>
<feature type="transmembrane region" description="Helical" evidence="2">
    <location>
        <begin position="198"/>
        <end position="219"/>
    </location>
</feature>
<comment type="caution">
    <text evidence="4">The sequence shown here is derived from an EMBL/GenBank/DDBJ whole genome shotgun (WGS) entry which is preliminary data.</text>
</comment>
<feature type="compositionally biased region" description="Basic and acidic residues" evidence="1">
    <location>
        <begin position="578"/>
        <end position="593"/>
    </location>
</feature>
<dbReference type="InterPro" id="IPR038765">
    <property type="entry name" value="Papain-like_cys_pep_sf"/>
</dbReference>
<feature type="transmembrane region" description="Helical" evidence="2">
    <location>
        <begin position="142"/>
        <end position="160"/>
    </location>
</feature>
<feature type="region of interest" description="Disordered" evidence="1">
    <location>
        <begin position="572"/>
        <end position="594"/>
    </location>
</feature>
<dbReference type="Pfam" id="PF01841">
    <property type="entry name" value="Transglut_core"/>
    <property type="match status" value="1"/>
</dbReference>
<feature type="transmembrane region" description="Helical" evidence="2">
    <location>
        <begin position="37"/>
        <end position="54"/>
    </location>
</feature>
<evidence type="ECO:0000256" key="1">
    <source>
        <dbReference type="SAM" id="MobiDB-lite"/>
    </source>
</evidence>
<feature type="transmembrane region" description="Helical" evidence="2">
    <location>
        <begin position="112"/>
        <end position="130"/>
    </location>
</feature>
<keyword evidence="2" id="KW-0472">Membrane</keyword>
<dbReference type="PANTHER" id="PTHR42736">
    <property type="entry name" value="PROTEIN-GLUTAMINE GAMMA-GLUTAMYLTRANSFERASE"/>
    <property type="match status" value="1"/>
</dbReference>
<dbReference type="InterPro" id="IPR052901">
    <property type="entry name" value="Bact_TGase-like"/>
</dbReference>
<organism evidence="4 5">
    <name type="scientific">Sporosarcina contaminans</name>
    <dbReference type="NCBI Taxonomy" id="633403"/>
    <lineage>
        <taxon>Bacteria</taxon>
        <taxon>Bacillati</taxon>
        <taxon>Bacillota</taxon>
        <taxon>Bacilli</taxon>
        <taxon>Bacillales</taxon>
        <taxon>Caryophanaceae</taxon>
        <taxon>Sporosarcina</taxon>
    </lineage>
</organism>
<dbReference type="PANTHER" id="PTHR42736:SF1">
    <property type="entry name" value="PROTEIN-GLUTAMINE GAMMA-GLUTAMYLTRANSFERASE"/>
    <property type="match status" value="1"/>
</dbReference>
<feature type="transmembrane region" description="Helical" evidence="2">
    <location>
        <begin position="66"/>
        <end position="92"/>
    </location>
</feature>
<evidence type="ECO:0000313" key="4">
    <source>
        <dbReference type="EMBL" id="MFD1206151.1"/>
    </source>
</evidence>
<proteinExistence type="predicted"/>
<dbReference type="InterPro" id="IPR021878">
    <property type="entry name" value="TgpA_N"/>
</dbReference>
<reference evidence="5" key="1">
    <citation type="journal article" date="2019" name="Int. J. Syst. Evol. Microbiol.">
        <title>The Global Catalogue of Microorganisms (GCM) 10K type strain sequencing project: providing services to taxonomists for standard genome sequencing and annotation.</title>
        <authorList>
            <consortium name="The Broad Institute Genomics Platform"/>
            <consortium name="The Broad Institute Genome Sequencing Center for Infectious Disease"/>
            <person name="Wu L."/>
            <person name="Ma J."/>
        </authorList>
    </citation>
    <scope>NUCLEOTIDE SEQUENCE [LARGE SCALE GENOMIC DNA]</scope>
    <source>
        <strain evidence="5">CCUG 53915</strain>
    </source>
</reference>
<dbReference type="SUPFAM" id="SSF54001">
    <property type="entry name" value="Cysteine proteinases"/>
    <property type="match status" value="1"/>
</dbReference>
<evidence type="ECO:0000313" key="5">
    <source>
        <dbReference type="Proteomes" id="UP001597231"/>
    </source>
</evidence>
<dbReference type="SMART" id="SM00460">
    <property type="entry name" value="TGc"/>
    <property type="match status" value="1"/>
</dbReference>
<keyword evidence="2" id="KW-0812">Transmembrane</keyword>
<evidence type="ECO:0000259" key="3">
    <source>
        <dbReference type="SMART" id="SM00460"/>
    </source>
</evidence>
<dbReference type="InterPro" id="IPR002931">
    <property type="entry name" value="Transglutaminase-like"/>
</dbReference>
<protein>
    <submittedName>
        <fullName evidence="4">TransglutaminaseTgpA domain-containing protein</fullName>
    </submittedName>
</protein>
<name>A0ABW3TZ89_9BACL</name>
<dbReference type="EMBL" id="JBHTLT010000114">
    <property type="protein sequence ID" value="MFD1206151.1"/>
    <property type="molecule type" value="Genomic_DNA"/>
</dbReference>
<feature type="transmembrane region" description="Helical" evidence="2">
    <location>
        <begin position="166"/>
        <end position="186"/>
    </location>
</feature>
<keyword evidence="2" id="KW-1133">Transmembrane helix</keyword>
<dbReference type="RefSeq" id="WP_381481561.1">
    <property type="nucleotide sequence ID" value="NZ_JBHTLT010000114.1"/>
</dbReference>
<feature type="domain" description="Transglutaminase-like" evidence="3">
    <location>
        <begin position="477"/>
        <end position="551"/>
    </location>
</feature>
<accession>A0ABW3TZ89</accession>
<gene>
    <name evidence="4" type="ORF">ACFQ38_13720</name>
</gene>
<feature type="transmembrane region" description="Helical" evidence="2">
    <location>
        <begin position="12"/>
        <end position="31"/>
    </location>
</feature>
<dbReference type="Gene3D" id="3.10.620.30">
    <property type="match status" value="1"/>
</dbReference>
<keyword evidence="5" id="KW-1185">Reference proteome</keyword>
<evidence type="ECO:0000256" key="2">
    <source>
        <dbReference type="SAM" id="Phobius"/>
    </source>
</evidence>
<dbReference type="Proteomes" id="UP001597231">
    <property type="component" value="Unassembled WGS sequence"/>
</dbReference>